<dbReference type="InterPro" id="IPR000994">
    <property type="entry name" value="Pept_M24"/>
</dbReference>
<organism evidence="3 4">
    <name type="scientific">Parafannyhessea umbonata</name>
    <dbReference type="NCBI Taxonomy" id="604330"/>
    <lineage>
        <taxon>Bacteria</taxon>
        <taxon>Bacillati</taxon>
        <taxon>Actinomycetota</taxon>
        <taxon>Coriobacteriia</taxon>
        <taxon>Coriobacteriales</taxon>
        <taxon>Atopobiaceae</taxon>
        <taxon>Parafannyhessea</taxon>
    </lineage>
</organism>
<dbReference type="SUPFAM" id="SSF55920">
    <property type="entry name" value="Creatinase/aminopeptidase"/>
    <property type="match status" value="1"/>
</dbReference>
<dbReference type="Gene3D" id="3.90.230.10">
    <property type="entry name" value="Creatinase/methionine aminopeptidase superfamily"/>
    <property type="match status" value="1"/>
</dbReference>
<evidence type="ECO:0000313" key="4">
    <source>
        <dbReference type="Proteomes" id="UP000199135"/>
    </source>
</evidence>
<name>A0A1H6II84_9ACTN</name>
<keyword evidence="4" id="KW-1185">Reference proteome</keyword>
<sequence>MGQFSPNKSRIGHVMSNLESMGLTQALVCDPMSIWYLTGYYNQPLERFFALHLSADGKGGATSTLFCNKLFPDATGAANAIVTFDDTENPIPLIAAVTKSDKPLGVDRKLVAHWLLPMMDAQIASDFRLASNAVDDARAIKDDAEKDLMREASRINDEAMSWLAAQVHEGVTERKIASGLLAEYRRLGAGDHSFSPIVSFGANAADPHHEPDGTTLGKGDMVLFDVGCKRQGYCSDMTRTFFTAEPTDRQLEVYNTVRRANEAAEAIIKPGVTFAEIDLTARHVIEDAGFGPYFTHRLGHQIGLEDHEPGDVSCTHDEPVKAGMIFSIEPGIYLPGEIGVRIEDLVIVTEDGCEVLNHYSHEPQVLKA</sequence>
<evidence type="ECO:0000313" key="3">
    <source>
        <dbReference type="EMBL" id="SEH46614.1"/>
    </source>
</evidence>
<feature type="domain" description="Creatinase N-terminal" evidence="2">
    <location>
        <begin position="10"/>
        <end position="140"/>
    </location>
</feature>
<dbReference type="Pfam" id="PF00557">
    <property type="entry name" value="Peptidase_M24"/>
    <property type="match status" value="1"/>
</dbReference>
<reference evidence="3 4" key="1">
    <citation type="submission" date="2016-10" db="EMBL/GenBank/DDBJ databases">
        <authorList>
            <person name="Varghese N."/>
            <person name="Submissions S."/>
        </authorList>
    </citation>
    <scope>NUCLEOTIDE SEQUENCE [LARGE SCALE GENOMIC DNA]</scope>
    <source>
        <strain evidence="3 4">WCP15</strain>
    </source>
</reference>
<dbReference type="Pfam" id="PF01321">
    <property type="entry name" value="Creatinase_N"/>
    <property type="match status" value="1"/>
</dbReference>
<dbReference type="PANTHER" id="PTHR46112">
    <property type="entry name" value="AMINOPEPTIDASE"/>
    <property type="match status" value="1"/>
</dbReference>
<evidence type="ECO:0000259" key="1">
    <source>
        <dbReference type="Pfam" id="PF00557"/>
    </source>
</evidence>
<protein>
    <submittedName>
        <fullName evidence="3">Xaa-Pro dipeptidase</fullName>
    </submittedName>
</protein>
<dbReference type="InterPro" id="IPR000587">
    <property type="entry name" value="Creatinase_N"/>
</dbReference>
<dbReference type="CDD" id="cd01092">
    <property type="entry name" value="APP-like"/>
    <property type="match status" value="1"/>
</dbReference>
<evidence type="ECO:0000259" key="2">
    <source>
        <dbReference type="Pfam" id="PF01321"/>
    </source>
</evidence>
<dbReference type="SUPFAM" id="SSF53092">
    <property type="entry name" value="Creatinase/prolidase N-terminal domain"/>
    <property type="match status" value="1"/>
</dbReference>
<dbReference type="EMBL" id="FNWT01000003">
    <property type="protein sequence ID" value="SEH46614.1"/>
    <property type="molecule type" value="Genomic_DNA"/>
</dbReference>
<proteinExistence type="predicted"/>
<dbReference type="InterPro" id="IPR050659">
    <property type="entry name" value="Peptidase_M24B"/>
</dbReference>
<feature type="domain" description="Peptidase M24" evidence="1">
    <location>
        <begin position="148"/>
        <end position="350"/>
    </location>
</feature>
<dbReference type="Proteomes" id="UP000199135">
    <property type="component" value="Unassembled WGS sequence"/>
</dbReference>
<dbReference type="RefSeq" id="WP_078687389.1">
    <property type="nucleotide sequence ID" value="NZ_FNWT01000003.1"/>
</dbReference>
<accession>A0A1H6II84</accession>
<dbReference type="PANTHER" id="PTHR46112:SF3">
    <property type="entry name" value="AMINOPEPTIDASE YPDF"/>
    <property type="match status" value="1"/>
</dbReference>
<gene>
    <name evidence="3" type="ORF">SAMN05216447_1036</name>
</gene>
<dbReference type="InterPro" id="IPR036005">
    <property type="entry name" value="Creatinase/aminopeptidase-like"/>
</dbReference>
<comment type="caution">
    <text evidence="3">The sequence shown here is derived from an EMBL/GenBank/DDBJ whole genome shotgun (WGS) entry which is preliminary data.</text>
</comment>
<dbReference type="Gene3D" id="3.40.350.10">
    <property type="entry name" value="Creatinase/prolidase N-terminal domain"/>
    <property type="match status" value="1"/>
</dbReference>
<dbReference type="InterPro" id="IPR029149">
    <property type="entry name" value="Creatin/AminoP/Spt16_N"/>
</dbReference>